<protein>
    <submittedName>
        <fullName evidence="2">Hypothetical_protein</fullName>
    </submittedName>
</protein>
<reference evidence="2 3" key="2">
    <citation type="submission" date="2024-07" db="EMBL/GenBank/DDBJ databases">
        <authorList>
            <person name="Akdeniz Z."/>
        </authorList>
    </citation>
    <scope>NUCLEOTIDE SEQUENCE [LARGE SCALE GENOMIC DNA]</scope>
</reference>
<proteinExistence type="predicted"/>
<sequence length="475" mass="53272">MLANIFALFGFAIQEQIVVDSTLNVTLQFKVWMGALLCTSCDVQINNCTLIFVAQGQQLSGIIIEPTNSIIIQQSFVQYRFSSVHSSGLVNIINKSLSIFSINKCKMTGSNLVNSNDNGYISSTVLVNIQLQISQFNICTDSTLRFGQLSIQVNVIGLETTQCNLCIDHVVVYGICSDILNFSQLLNGMYQCVFPFEYINNQCVCAYGYLLNGSSCTNVIQSIQSTYIQTTENSEQINSIVQNIENISKTIVSLDQSIQNNITKLQNILKQNFTEIEKYIISNHSKSEHNLQLNTTVLDQRIFNNISNVNSTFSVMNNKLSSLNQSYQAMNTSISQLNSNLQSSNLQIQEHKFAIMDLTKQLQTIQTNYVKLNEYNSQITNLQTKLQQYSIDQSQNAINQANSQAYTWDQNILSSIAATYAKKTDLAASLCQVGYVCDIYTTVQSIGNGNQLTYWWKVKWQVVKGTCSCSNKTYV</sequence>
<evidence type="ECO:0000313" key="3">
    <source>
        <dbReference type="Proteomes" id="UP001642409"/>
    </source>
</evidence>
<accession>A0AA86RDI0</accession>
<name>A0AA86RDI0_9EUKA</name>
<reference evidence="1" key="1">
    <citation type="submission" date="2023-06" db="EMBL/GenBank/DDBJ databases">
        <authorList>
            <person name="Kurt Z."/>
        </authorList>
    </citation>
    <scope>NUCLEOTIDE SEQUENCE</scope>
</reference>
<evidence type="ECO:0000313" key="1">
    <source>
        <dbReference type="EMBL" id="CAI9976244.1"/>
    </source>
</evidence>
<keyword evidence="3" id="KW-1185">Reference proteome</keyword>
<organism evidence="1">
    <name type="scientific">Hexamita inflata</name>
    <dbReference type="NCBI Taxonomy" id="28002"/>
    <lineage>
        <taxon>Eukaryota</taxon>
        <taxon>Metamonada</taxon>
        <taxon>Diplomonadida</taxon>
        <taxon>Hexamitidae</taxon>
        <taxon>Hexamitinae</taxon>
        <taxon>Hexamita</taxon>
    </lineage>
</organism>
<evidence type="ECO:0000313" key="2">
    <source>
        <dbReference type="EMBL" id="CAL6001106.1"/>
    </source>
</evidence>
<dbReference type="EMBL" id="CAXDID020000043">
    <property type="protein sequence ID" value="CAL6001106.1"/>
    <property type="molecule type" value="Genomic_DNA"/>
</dbReference>
<dbReference type="AlphaFoldDB" id="A0AA86RDI0"/>
<dbReference type="Proteomes" id="UP001642409">
    <property type="component" value="Unassembled WGS sequence"/>
</dbReference>
<dbReference type="EMBL" id="CATOUU010001173">
    <property type="protein sequence ID" value="CAI9976244.1"/>
    <property type="molecule type" value="Genomic_DNA"/>
</dbReference>
<gene>
    <name evidence="2" type="ORF">HINF_LOCUS17224</name>
    <name evidence="1" type="ORF">HINF_LOCUS63889</name>
</gene>
<comment type="caution">
    <text evidence="1">The sequence shown here is derived from an EMBL/GenBank/DDBJ whole genome shotgun (WGS) entry which is preliminary data.</text>
</comment>